<feature type="domain" description="Putative regulatory protein FmdB zinc ribbon" evidence="2">
    <location>
        <begin position="1"/>
        <end position="41"/>
    </location>
</feature>
<reference evidence="3 4" key="1">
    <citation type="submission" date="2018-04" db="EMBL/GenBank/DDBJ databases">
        <title>Complete genome sequences of Streptomyces lydicus strain WYEC and characterization of antagonistic properties of biological control agents.</title>
        <authorList>
            <person name="Mariita R.M."/>
            <person name="Sello J.K."/>
        </authorList>
    </citation>
    <scope>NUCLEOTIDE SEQUENCE [LARGE SCALE GENOMIC DNA]</scope>
    <source>
        <strain evidence="3 4">WYEC 108</strain>
    </source>
</reference>
<proteinExistence type="predicted"/>
<organism evidence="3 4">
    <name type="scientific">Streptomyces lydicus</name>
    <dbReference type="NCBI Taxonomy" id="47763"/>
    <lineage>
        <taxon>Bacteria</taxon>
        <taxon>Bacillati</taxon>
        <taxon>Actinomycetota</taxon>
        <taxon>Actinomycetes</taxon>
        <taxon>Kitasatosporales</taxon>
        <taxon>Streptomycetaceae</taxon>
        <taxon>Streptomyces</taxon>
    </lineage>
</organism>
<dbReference type="Pfam" id="PF09723">
    <property type="entry name" value="Zn_ribbon_8"/>
    <property type="match status" value="1"/>
</dbReference>
<dbReference type="InterPro" id="IPR013429">
    <property type="entry name" value="Regulatory_FmdB_Zinc_ribbon"/>
</dbReference>
<sequence>MATYEYLCSRCGPFDVKLAIGTAPKTYGCPVCAGAARRVYSSPGLTLTSHTVAALHHREDQAREAPAVVSEVPPRTRVPRRPHPALSRLPRP</sequence>
<accession>A0A3S9YK98</accession>
<dbReference type="EMBL" id="CP029042">
    <property type="protein sequence ID" value="AZS75421.1"/>
    <property type="molecule type" value="Genomic_DNA"/>
</dbReference>
<dbReference type="SMART" id="SM00834">
    <property type="entry name" value="CxxC_CXXC_SSSS"/>
    <property type="match status" value="1"/>
</dbReference>
<evidence type="ECO:0000256" key="1">
    <source>
        <dbReference type="SAM" id="MobiDB-lite"/>
    </source>
</evidence>
<dbReference type="NCBIfam" id="TIGR02605">
    <property type="entry name" value="CxxC_CxxC_SSSS"/>
    <property type="match status" value="1"/>
</dbReference>
<evidence type="ECO:0000259" key="2">
    <source>
        <dbReference type="SMART" id="SM00834"/>
    </source>
</evidence>
<gene>
    <name evidence="3" type="ORF">DDE74_34950</name>
</gene>
<protein>
    <submittedName>
        <fullName evidence="3">Transcriptional regulator</fullName>
    </submittedName>
</protein>
<dbReference type="RefSeq" id="WP_127154174.1">
    <property type="nucleotide sequence ID" value="NZ_CP029042.1"/>
</dbReference>
<evidence type="ECO:0000313" key="4">
    <source>
        <dbReference type="Proteomes" id="UP000275579"/>
    </source>
</evidence>
<dbReference type="Proteomes" id="UP000275579">
    <property type="component" value="Chromosome"/>
</dbReference>
<evidence type="ECO:0000313" key="3">
    <source>
        <dbReference type="EMBL" id="AZS75421.1"/>
    </source>
</evidence>
<dbReference type="AlphaFoldDB" id="A0A3S9YK98"/>
<name>A0A3S9YK98_9ACTN</name>
<feature type="region of interest" description="Disordered" evidence="1">
    <location>
        <begin position="58"/>
        <end position="92"/>
    </location>
</feature>